<evidence type="ECO:0000256" key="1">
    <source>
        <dbReference type="ARBA" id="ARBA00005953"/>
    </source>
</evidence>
<comment type="similarity">
    <text evidence="1">Belongs to the 4-hydroxybenzoyl-CoA thioesterase family.</text>
</comment>
<evidence type="ECO:0000313" key="4">
    <source>
        <dbReference type="Proteomes" id="UP000546464"/>
    </source>
</evidence>
<keyword evidence="2" id="KW-0378">Hydrolase</keyword>
<name>A0A842HH39_9BACT</name>
<accession>A0A842HH39</accession>
<sequence>MIQTQTSIRVRYAETDKMGLVYHGNYLTWFEAARVEMLDIIGYPYKQLEEEGFFLPVLEINVRYRRPAFFDDRLSVRVTIKEKPLVKIHCDYEVLRHDELLATGWSRHGFINPQGEPVRPPRPLIDLMGSHFA</sequence>
<dbReference type="InterPro" id="IPR050563">
    <property type="entry name" value="4-hydroxybenzoyl-CoA_TE"/>
</dbReference>
<dbReference type="PANTHER" id="PTHR31793:SF27">
    <property type="entry name" value="NOVEL THIOESTERASE SUPERFAMILY DOMAIN AND SAPOSIN A-TYPE DOMAIN CONTAINING PROTEIN (0610012H03RIK)"/>
    <property type="match status" value="1"/>
</dbReference>
<evidence type="ECO:0000256" key="2">
    <source>
        <dbReference type="ARBA" id="ARBA00022801"/>
    </source>
</evidence>
<dbReference type="SUPFAM" id="SSF54637">
    <property type="entry name" value="Thioesterase/thiol ester dehydrase-isomerase"/>
    <property type="match status" value="1"/>
</dbReference>
<dbReference type="RefSeq" id="WP_185676962.1">
    <property type="nucleotide sequence ID" value="NZ_JACHVB010000060.1"/>
</dbReference>
<organism evidence="3 4">
    <name type="scientific">Ruficoccus amylovorans</name>
    <dbReference type="NCBI Taxonomy" id="1804625"/>
    <lineage>
        <taxon>Bacteria</taxon>
        <taxon>Pseudomonadati</taxon>
        <taxon>Verrucomicrobiota</taxon>
        <taxon>Opitutia</taxon>
        <taxon>Puniceicoccales</taxon>
        <taxon>Cerasicoccaceae</taxon>
        <taxon>Ruficoccus</taxon>
    </lineage>
</organism>
<dbReference type="CDD" id="cd00586">
    <property type="entry name" value="4HBT"/>
    <property type="match status" value="1"/>
</dbReference>
<dbReference type="Proteomes" id="UP000546464">
    <property type="component" value="Unassembled WGS sequence"/>
</dbReference>
<dbReference type="GO" id="GO:0047617">
    <property type="term" value="F:fatty acyl-CoA hydrolase activity"/>
    <property type="evidence" value="ECO:0007669"/>
    <property type="project" value="TreeGrafter"/>
</dbReference>
<dbReference type="PANTHER" id="PTHR31793">
    <property type="entry name" value="4-HYDROXYBENZOYL-COA THIOESTERASE FAMILY MEMBER"/>
    <property type="match status" value="1"/>
</dbReference>
<gene>
    <name evidence="3" type="ORF">H5P28_17395</name>
</gene>
<proteinExistence type="inferred from homology"/>
<reference evidence="3 4" key="1">
    <citation type="submission" date="2020-07" db="EMBL/GenBank/DDBJ databases">
        <authorList>
            <person name="Feng X."/>
        </authorList>
    </citation>
    <scope>NUCLEOTIDE SEQUENCE [LARGE SCALE GENOMIC DNA]</scope>
    <source>
        <strain evidence="3 4">JCM31066</strain>
    </source>
</reference>
<keyword evidence="4" id="KW-1185">Reference proteome</keyword>
<evidence type="ECO:0000313" key="3">
    <source>
        <dbReference type="EMBL" id="MBC2596045.1"/>
    </source>
</evidence>
<dbReference type="InterPro" id="IPR006684">
    <property type="entry name" value="YbgC/YbaW"/>
</dbReference>
<dbReference type="AlphaFoldDB" id="A0A842HH39"/>
<dbReference type="InterPro" id="IPR029069">
    <property type="entry name" value="HotDog_dom_sf"/>
</dbReference>
<comment type="caution">
    <text evidence="3">The sequence shown here is derived from an EMBL/GenBank/DDBJ whole genome shotgun (WGS) entry which is preliminary data.</text>
</comment>
<protein>
    <submittedName>
        <fullName evidence="3">Acyl-CoA thioesterase</fullName>
    </submittedName>
</protein>
<dbReference type="NCBIfam" id="TIGR00051">
    <property type="entry name" value="YbgC/FadM family acyl-CoA thioesterase"/>
    <property type="match status" value="1"/>
</dbReference>
<dbReference type="Pfam" id="PF13279">
    <property type="entry name" value="4HBT_2"/>
    <property type="match status" value="1"/>
</dbReference>
<dbReference type="PIRSF" id="PIRSF003230">
    <property type="entry name" value="YbgC"/>
    <property type="match status" value="1"/>
</dbReference>
<dbReference type="EMBL" id="JACHVB010000060">
    <property type="protein sequence ID" value="MBC2596045.1"/>
    <property type="molecule type" value="Genomic_DNA"/>
</dbReference>
<dbReference type="Gene3D" id="3.10.129.10">
    <property type="entry name" value="Hotdog Thioesterase"/>
    <property type="match status" value="1"/>
</dbReference>